<dbReference type="PANTHER" id="PTHR13513:SF9">
    <property type="entry name" value="E3 UBIQUITIN-PROTEIN LIGASE UBR7-RELATED"/>
    <property type="match status" value="1"/>
</dbReference>
<dbReference type="GO" id="GO:0005737">
    <property type="term" value="C:cytoplasm"/>
    <property type="evidence" value="ECO:0007669"/>
    <property type="project" value="TreeGrafter"/>
</dbReference>
<evidence type="ECO:0000259" key="6">
    <source>
        <dbReference type="PROSITE" id="PS51157"/>
    </source>
</evidence>
<dbReference type="Pfam" id="PF02207">
    <property type="entry name" value="zf-UBR"/>
    <property type="match status" value="1"/>
</dbReference>
<protein>
    <recommendedName>
        <fullName evidence="6">UBR-type domain-containing protein</fullName>
    </recommendedName>
</protein>
<accession>A0A8K1FIY9</accession>
<feature type="compositionally biased region" description="Polar residues" evidence="5">
    <location>
        <begin position="10"/>
        <end position="19"/>
    </location>
</feature>
<feature type="compositionally biased region" description="Polar residues" evidence="5">
    <location>
        <begin position="353"/>
        <end position="364"/>
    </location>
</feature>
<name>A0A8K1FIY9_PYTOL</name>
<dbReference type="InterPro" id="IPR047506">
    <property type="entry name" value="UBR7-like_UBR-box"/>
</dbReference>
<dbReference type="InterPro" id="IPR003126">
    <property type="entry name" value="Znf_UBR"/>
</dbReference>
<evidence type="ECO:0000256" key="5">
    <source>
        <dbReference type="SAM" id="MobiDB-lite"/>
    </source>
</evidence>
<gene>
    <name evidence="7" type="ORF">Poli38472_012973</name>
</gene>
<dbReference type="GO" id="GO:0061630">
    <property type="term" value="F:ubiquitin protein ligase activity"/>
    <property type="evidence" value="ECO:0007669"/>
    <property type="project" value="InterPro"/>
</dbReference>
<feature type="region of interest" description="Disordered" evidence="5">
    <location>
        <begin position="1"/>
        <end position="62"/>
    </location>
</feature>
<dbReference type="GO" id="GO:0008270">
    <property type="term" value="F:zinc ion binding"/>
    <property type="evidence" value="ECO:0007669"/>
    <property type="project" value="UniProtKB-KW"/>
</dbReference>
<dbReference type="OrthoDB" id="10262564at2759"/>
<sequence length="444" mass="49592">MVSMSDPPSAAQNDARSAPTTPPATHDTESTSAMSSAPAPSKSAEETTPNGHEELDEEDDEEVVTLDEVLQEQSELNEAADAVLGDSSTDNCSYPMGYFRQPLYACLTCTKASPDDLASMAGVCLACSYHCHPDHELIELYTKREFRCDCGNSRFPNASASPCTLFAEKEPLNDRNKYSQNFAGQYCECHRPYPDPERTTPEVMVQCVVCEDWLHEEHIFPKEEGENATPPKLPAVFDELICFSCMEKHPFLLSYQLFEPVDGEDEPSEQETSGGCVLEHLEASMATKDEQFKKLRPTFWSREWRTRLCACSKCVARLEREQIAFLSDPEDSLQAYEERARQQEEAEEGAGVSTLTSGTASSDNTVNTNVAAAMSSMEQAAQRAFQSKLSHEQQVEMAMGYNHMKEKLQAYLSTFAANGKTVRAQDINGFFEELRQTKRPRLHE</sequence>
<keyword evidence="1" id="KW-0479">Metal-binding</keyword>
<keyword evidence="8" id="KW-1185">Reference proteome</keyword>
<dbReference type="PANTHER" id="PTHR13513">
    <property type="entry name" value="E3 UBIQUITIN-PROTEIN LIGASE UBR7"/>
    <property type="match status" value="1"/>
</dbReference>
<feature type="region of interest" description="Disordered" evidence="5">
    <location>
        <begin position="340"/>
        <end position="364"/>
    </location>
</feature>
<evidence type="ECO:0000256" key="4">
    <source>
        <dbReference type="PROSITE-ProRule" id="PRU00508"/>
    </source>
</evidence>
<dbReference type="SUPFAM" id="SSF57903">
    <property type="entry name" value="FYVE/PHD zinc finger"/>
    <property type="match status" value="1"/>
</dbReference>
<dbReference type="InterPro" id="IPR013083">
    <property type="entry name" value="Znf_RING/FYVE/PHD"/>
</dbReference>
<dbReference type="Proteomes" id="UP000794436">
    <property type="component" value="Unassembled WGS sequence"/>
</dbReference>
<organism evidence="7 8">
    <name type="scientific">Pythium oligandrum</name>
    <name type="common">Mycoparasitic fungus</name>
    <dbReference type="NCBI Taxonomy" id="41045"/>
    <lineage>
        <taxon>Eukaryota</taxon>
        <taxon>Sar</taxon>
        <taxon>Stramenopiles</taxon>
        <taxon>Oomycota</taxon>
        <taxon>Peronosporomycetes</taxon>
        <taxon>Pythiales</taxon>
        <taxon>Pythiaceae</taxon>
        <taxon>Pythium</taxon>
    </lineage>
</organism>
<evidence type="ECO:0000256" key="3">
    <source>
        <dbReference type="ARBA" id="ARBA00022833"/>
    </source>
</evidence>
<keyword evidence="3" id="KW-0862">Zinc</keyword>
<proteinExistence type="predicted"/>
<dbReference type="PROSITE" id="PS51157">
    <property type="entry name" value="ZF_UBR"/>
    <property type="match status" value="1"/>
</dbReference>
<dbReference type="SMART" id="SM00396">
    <property type="entry name" value="ZnF_UBR1"/>
    <property type="match status" value="1"/>
</dbReference>
<dbReference type="AlphaFoldDB" id="A0A8K1FIY9"/>
<feature type="domain" description="UBR-type" evidence="6">
    <location>
        <begin position="90"/>
        <end position="168"/>
    </location>
</feature>
<dbReference type="Gene3D" id="3.30.40.10">
    <property type="entry name" value="Zinc/RING finger domain, C3HC4 (zinc finger)"/>
    <property type="match status" value="1"/>
</dbReference>
<evidence type="ECO:0000313" key="8">
    <source>
        <dbReference type="Proteomes" id="UP000794436"/>
    </source>
</evidence>
<comment type="caution">
    <text evidence="7">The sequence shown here is derived from an EMBL/GenBank/DDBJ whole genome shotgun (WGS) entry which is preliminary data.</text>
</comment>
<evidence type="ECO:0000256" key="2">
    <source>
        <dbReference type="ARBA" id="ARBA00022771"/>
    </source>
</evidence>
<dbReference type="CDD" id="cd15542">
    <property type="entry name" value="PHD_UBR7"/>
    <property type="match status" value="1"/>
</dbReference>
<keyword evidence="2" id="KW-0863">Zinc-finger</keyword>
<dbReference type="InterPro" id="IPR011011">
    <property type="entry name" value="Znf_FYVE_PHD"/>
</dbReference>
<reference evidence="7" key="1">
    <citation type="submission" date="2019-03" db="EMBL/GenBank/DDBJ databases">
        <title>Long read genome sequence of the mycoparasitic Pythium oligandrum ATCC 38472 isolated from sugarbeet rhizosphere.</title>
        <authorList>
            <person name="Gaulin E."/>
        </authorList>
    </citation>
    <scope>NUCLEOTIDE SEQUENCE</scope>
    <source>
        <strain evidence="7">ATCC 38472_TT</strain>
    </source>
</reference>
<feature type="zinc finger region" description="UBR-type" evidence="4">
    <location>
        <begin position="90"/>
        <end position="168"/>
    </location>
</feature>
<evidence type="ECO:0000256" key="1">
    <source>
        <dbReference type="ARBA" id="ARBA00022723"/>
    </source>
</evidence>
<dbReference type="EMBL" id="SPLM01000040">
    <property type="protein sequence ID" value="TMW64351.1"/>
    <property type="molecule type" value="Genomic_DNA"/>
</dbReference>
<feature type="compositionally biased region" description="Low complexity" evidence="5">
    <location>
        <begin position="30"/>
        <end position="42"/>
    </location>
</feature>
<evidence type="ECO:0000313" key="7">
    <source>
        <dbReference type="EMBL" id="TMW64351.1"/>
    </source>
</evidence>
<dbReference type="CDD" id="cd19677">
    <property type="entry name" value="UBR-box_UBR7"/>
    <property type="match status" value="1"/>
</dbReference>
<dbReference type="InterPro" id="IPR040204">
    <property type="entry name" value="UBR7"/>
</dbReference>